<feature type="region of interest" description="Disordered" evidence="1">
    <location>
        <begin position="46"/>
        <end position="83"/>
    </location>
</feature>
<feature type="compositionally biased region" description="Polar residues" evidence="1">
    <location>
        <begin position="595"/>
        <end position="615"/>
    </location>
</feature>
<evidence type="ECO:0000313" key="3">
    <source>
        <dbReference type="Proteomes" id="UP000248961"/>
    </source>
</evidence>
<dbReference type="VEuPathDB" id="FungiDB:BO97DRAFT_479393"/>
<sequence length="1006" mass="110916">MFPLYHPRAPLLHDGPAFETHEQRRTAENFDSGARQHLVAMSLVLKPKKQRRRQRGRRGKGSVTVNNLPPGRAPAGLNHLHSPDRRTQTTQWLNQVSNTESPSSSGVTASLIRLPQPSTVPIPHQQDHFLPLSSSSLDGESEEFPAPDLEFPVRMIASSIPEQYSDSSRLLGYIQSTRQESTHQAGDHQTSPIMASRKLLHSRQDSADSSQLDLGQTDDHELHNLNQLASSRVGLLDLYLKTSSKNKGTRAQKQCLSESAAGVSIGVASSASQGLVSGRFSTFRQPSSNVLEAYKDHSASKMLGAQKYVDNTFDSPIDLKVATSRPHTADSPESTSRPSSMRQTISACHDDTLPYPSTPTRVKRYNYSESYLSPVPERGDSEFRLSATGQYKPSARLSRFDQSNDNDVGCYKDNLLTPTRLGRQKYSEAKSDQGWYGAGNRHIQQNPLSYSRSSNISYSSPHVPSRSFIAESPFQRRDDNLLGDRTVWPTKPSSQGSSYDMPRTGSLSHESVSEESCPPASSLHLYGANFDQTYNRSPYESLRVQQERFKRAESRRISSGLQFPMSGSQQGHISELPPQAIAVLSSQISGVSSFSNSRVPPELLSSQRRATNVHKSTSSSNGSSGLSAEEKRRIFKEEVNALLKSAENDLKSTKLSAKVERLRVESPIVKAPSTGENQTSAHHAAGEPIIKPSANTGTQKAAPEEVETTSWGLLERAASNLEKGTTASGRPSIPRYRPQNIYQARRFAGWGDLFNTGSSFTDTEPFPNTVSAERARNVFGGITSIDLKKQASAYIQNQILMSGNGSQSATKDALWQRVVSSELSKNKPLKPPPGLPQPPSQLANRPTWYLDSLIQNQARLEESNAWFQRDGRGDEALRAQVSLFAQDYGEQLKERGLPTKDCESAQEMSELIGNALVNLSSYVIGGREQQAGNFANFTPAPSDCSSPRSDMRRTFFDLDPFTECEAPLDRNYLSSPGINHVARRRTSSAINPFIVLEDDSDIESDW</sequence>
<reference evidence="2 3" key="1">
    <citation type="submission" date="2018-02" db="EMBL/GenBank/DDBJ databases">
        <title>The genomes of Aspergillus section Nigri reveals drivers in fungal speciation.</title>
        <authorList>
            <consortium name="DOE Joint Genome Institute"/>
            <person name="Vesth T.C."/>
            <person name="Nybo J."/>
            <person name="Theobald S."/>
            <person name="Brandl J."/>
            <person name="Frisvad J.C."/>
            <person name="Nielsen K.F."/>
            <person name="Lyhne E.K."/>
            <person name="Kogle M.E."/>
            <person name="Kuo A."/>
            <person name="Riley R."/>
            <person name="Clum A."/>
            <person name="Nolan M."/>
            <person name="Lipzen A."/>
            <person name="Salamov A."/>
            <person name="Henrissat B."/>
            <person name="Wiebenga A."/>
            <person name="De vries R.P."/>
            <person name="Grigoriev I.V."/>
            <person name="Mortensen U.H."/>
            <person name="Andersen M.R."/>
            <person name="Baker S.E."/>
        </authorList>
    </citation>
    <scope>NUCLEOTIDE SEQUENCE [LARGE SCALE GENOMIC DNA]</scope>
    <source>
        <strain evidence="2 3">CBS 101889</strain>
    </source>
</reference>
<dbReference type="EMBL" id="KZ824296">
    <property type="protein sequence ID" value="RAL10378.1"/>
    <property type="molecule type" value="Genomic_DNA"/>
</dbReference>
<evidence type="ECO:0000313" key="2">
    <source>
        <dbReference type="EMBL" id="RAL10378.1"/>
    </source>
</evidence>
<dbReference type="OrthoDB" id="10251048at2759"/>
<name>A0A395HU73_ASPHC</name>
<proteinExistence type="predicted"/>
<feature type="region of interest" description="Disordered" evidence="1">
    <location>
        <begin position="671"/>
        <end position="704"/>
    </location>
</feature>
<dbReference type="GeneID" id="37204979"/>
<feature type="region of interest" description="Disordered" evidence="1">
    <location>
        <begin position="480"/>
        <end position="518"/>
    </location>
</feature>
<dbReference type="RefSeq" id="XP_025549532.1">
    <property type="nucleotide sequence ID" value="XM_025700690.1"/>
</dbReference>
<protein>
    <submittedName>
        <fullName evidence="2">Uncharacterized protein</fullName>
    </submittedName>
</protein>
<dbReference type="Proteomes" id="UP000248961">
    <property type="component" value="Unassembled WGS sequence"/>
</dbReference>
<feature type="compositionally biased region" description="Low complexity" evidence="1">
    <location>
        <begin position="616"/>
        <end position="627"/>
    </location>
</feature>
<feature type="compositionally biased region" description="Polar residues" evidence="1">
    <location>
        <begin position="331"/>
        <end position="343"/>
    </location>
</feature>
<accession>A0A395HU73</accession>
<keyword evidence="3" id="KW-1185">Reference proteome</keyword>
<evidence type="ECO:0000256" key="1">
    <source>
        <dbReference type="SAM" id="MobiDB-lite"/>
    </source>
</evidence>
<dbReference type="AlphaFoldDB" id="A0A395HU73"/>
<feature type="region of interest" description="Disordered" evidence="1">
    <location>
        <begin position="321"/>
        <end position="343"/>
    </location>
</feature>
<organism evidence="2 3">
    <name type="scientific">Aspergillus homomorphus (strain CBS 101889)</name>
    <dbReference type="NCBI Taxonomy" id="1450537"/>
    <lineage>
        <taxon>Eukaryota</taxon>
        <taxon>Fungi</taxon>
        <taxon>Dikarya</taxon>
        <taxon>Ascomycota</taxon>
        <taxon>Pezizomycotina</taxon>
        <taxon>Eurotiomycetes</taxon>
        <taxon>Eurotiomycetidae</taxon>
        <taxon>Eurotiales</taxon>
        <taxon>Aspergillaceae</taxon>
        <taxon>Aspergillus</taxon>
        <taxon>Aspergillus subgen. Circumdati</taxon>
    </lineage>
</organism>
<dbReference type="STRING" id="1450537.A0A395HU73"/>
<feature type="region of interest" description="Disordered" evidence="1">
    <location>
        <begin position="595"/>
        <end position="629"/>
    </location>
</feature>
<feature type="compositionally biased region" description="Basic residues" evidence="1">
    <location>
        <begin position="46"/>
        <end position="60"/>
    </location>
</feature>
<gene>
    <name evidence="2" type="ORF">BO97DRAFT_479393</name>
</gene>